<dbReference type="InterPro" id="IPR036864">
    <property type="entry name" value="Zn2-C6_fun-type_DNA-bd_sf"/>
</dbReference>
<keyword evidence="3" id="KW-0539">Nucleus</keyword>
<dbReference type="CDD" id="cd00067">
    <property type="entry name" value="GAL4"/>
    <property type="match status" value="1"/>
</dbReference>
<dbReference type="SMART" id="SM00906">
    <property type="entry name" value="Fungal_trans"/>
    <property type="match status" value="1"/>
</dbReference>
<protein>
    <recommendedName>
        <fullName evidence="10">Zn(2)-C6 fungal-type domain-containing protein</fullName>
    </recommendedName>
</protein>
<evidence type="ECO:0008006" key="10">
    <source>
        <dbReference type="Google" id="ProtNLM"/>
    </source>
</evidence>
<keyword evidence="2" id="KW-0479">Metal-binding</keyword>
<sequence length="784" mass="87877">MAPAVDKDKANGEPKQRRRPGRVPVSCAECRRLKLRCDRKVPCETCVKRGCSAICPEGALTTGKGNRLAFADADELNKKIERLRNRSTQLEDALRKLQAAVSDDPHPLLQDDSSSPSGSSPEISANGASPDGPGLTQDDEQFLDAFGTLTLGLRGEARFFGQTSRSEYLIHAPERPTRSIIVFPHLSDDIVREANMELDAVCTNQQMGLQLTQKLLPPLSQACHLCEIFLEFGQFVWFPLPRAFLFDDILGAVYRTAQHNECNAATVHATALMFMIFALGTLFDLNLPPYAVEAHEYYLLSRLCLRYAPPAHDTTLLAIQTMIYMSQYLDLSDCEPAHTGSQKAWTQIGTAVKMGHSIGLHVNSARWRLDDEACQKRAFVFWQLFKEDAWLSFGFGRPPCMSLSFIDCDFPKDPEERFTEDGHKEWSFHHWTWQYSKLLHAVMTTAFGAKTPRYHTIMDLDRKIRDFPVPYSLRIRCGQVEDPPPSTARIFQRVMAVAAKEATLLSLHRPYFAHALNEQPGDILRHRFGPSVVATYRSAWRIIEGARDTYRRCPAIAGRIGLVWSQCLAGGIVMCLLVTRAPTSNLAASSLQELDKLCELFEQAAEHCQIASNNLEVVRKLRRQGHEATNKTHAENGSSAITLSELDRLSGKTHLISREQSVLPTCTLTSGTFNPQMVSAPRVDYSSFAPPVPTEYIHPTIMLDMRSFENENTVEELEKEQFNLDFPSNSFPNSQPVPSTLPDLGFDSDFYMAQMGFTGSDTELPHGPPVLDPTWQTFVEQLGF</sequence>
<dbReference type="CDD" id="cd12148">
    <property type="entry name" value="fungal_TF_MHR"/>
    <property type="match status" value="1"/>
</dbReference>
<feature type="region of interest" description="Disordered" evidence="5">
    <location>
        <begin position="1"/>
        <end position="24"/>
    </location>
</feature>
<organism evidence="8 9">
    <name type="scientific">Obba rivulosa</name>
    <dbReference type="NCBI Taxonomy" id="1052685"/>
    <lineage>
        <taxon>Eukaryota</taxon>
        <taxon>Fungi</taxon>
        <taxon>Dikarya</taxon>
        <taxon>Basidiomycota</taxon>
        <taxon>Agaricomycotina</taxon>
        <taxon>Agaricomycetes</taxon>
        <taxon>Polyporales</taxon>
        <taxon>Gelatoporiaceae</taxon>
        <taxon>Obba</taxon>
    </lineage>
</organism>
<dbReference type="GO" id="GO:0006351">
    <property type="term" value="P:DNA-templated transcription"/>
    <property type="evidence" value="ECO:0007669"/>
    <property type="project" value="InterPro"/>
</dbReference>
<evidence type="ECO:0000313" key="8">
    <source>
        <dbReference type="EMBL" id="OCH95704.1"/>
    </source>
</evidence>
<feature type="region of interest" description="Disordered" evidence="5">
    <location>
        <begin position="100"/>
        <end position="139"/>
    </location>
</feature>
<accession>A0A8E2DTK5</accession>
<dbReference type="AlphaFoldDB" id="A0A8E2DTK5"/>
<dbReference type="PROSITE" id="PS50048">
    <property type="entry name" value="ZN2_CY6_FUNGAL_2"/>
    <property type="match status" value="1"/>
</dbReference>
<feature type="domain" description="4Fe-4S ferredoxin-type" evidence="7">
    <location>
        <begin position="33"/>
        <end position="65"/>
    </location>
</feature>
<dbReference type="PANTHER" id="PTHR31001:SF56">
    <property type="entry name" value="ZN(2)-C6 FUNGAL-TYPE DOMAIN-CONTAINING PROTEIN"/>
    <property type="match status" value="1"/>
</dbReference>
<feature type="compositionally biased region" description="Basic and acidic residues" evidence="5">
    <location>
        <begin position="1"/>
        <end position="15"/>
    </location>
</feature>
<comment type="subcellular location">
    <subcellularLocation>
        <location evidence="1">Nucleus</location>
    </subcellularLocation>
</comment>
<evidence type="ECO:0000256" key="3">
    <source>
        <dbReference type="ARBA" id="ARBA00023242"/>
    </source>
</evidence>
<dbReference type="GO" id="GO:0003677">
    <property type="term" value="F:DNA binding"/>
    <property type="evidence" value="ECO:0007669"/>
    <property type="project" value="InterPro"/>
</dbReference>
<name>A0A8E2DTK5_9APHY</name>
<keyword evidence="9" id="KW-1185">Reference proteome</keyword>
<dbReference type="InterPro" id="IPR001138">
    <property type="entry name" value="Zn2Cys6_DnaBD"/>
</dbReference>
<dbReference type="EMBL" id="KV722334">
    <property type="protein sequence ID" value="OCH95704.1"/>
    <property type="molecule type" value="Genomic_DNA"/>
</dbReference>
<dbReference type="InterPro" id="IPR017896">
    <property type="entry name" value="4Fe4S_Fe-S-bd"/>
</dbReference>
<evidence type="ECO:0000259" key="6">
    <source>
        <dbReference type="PROSITE" id="PS50048"/>
    </source>
</evidence>
<dbReference type="InterPro" id="IPR007219">
    <property type="entry name" value="XnlR_reg_dom"/>
</dbReference>
<feature type="coiled-coil region" evidence="4">
    <location>
        <begin position="66"/>
        <end position="100"/>
    </location>
</feature>
<dbReference type="Gene3D" id="4.10.240.10">
    <property type="entry name" value="Zn(2)-C6 fungal-type DNA-binding domain"/>
    <property type="match status" value="1"/>
</dbReference>
<dbReference type="SMART" id="SM00066">
    <property type="entry name" value="GAL4"/>
    <property type="match status" value="1"/>
</dbReference>
<dbReference type="GO" id="GO:0000981">
    <property type="term" value="F:DNA-binding transcription factor activity, RNA polymerase II-specific"/>
    <property type="evidence" value="ECO:0007669"/>
    <property type="project" value="InterPro"/>
</dbReference>
<dbReference type="PROSITE" id="PS00463">
    <property type="entry name" value="ZN2_CY6_FUNGAL_1"/>
    <property type="match status" value="1"/>
</dbReference>
<evidence type="ECO:0000313" key="9">
    <source>
        <dbReference type="Proteomes" id="UP000250043"/>
    </source>
</evidence>
<dbReference type="Pfam" id="PF04082">
    <property type="entry name" value="Fungal_trans"/>
    <property type="match status" value="1"/>
</dbReference>
<gene>
    <name evidence="8" type="ORF">OBBRIDRAFT_830653</name>
</gene>
<feature type="domain" description="Zn(2)-C6 fungal-type" evidence="6">
    <location>
        <begin position="26"/>
        <end position="55"/>
    </location>
</feature>
<reference evidence="8 9" key="1">
    <citation type="submission" date="2016-07" db="EMBL/GenBank/DDBJ databases">
        <title>Draft genome of the white-rot fungus Obba rivulosa 3A-2.</title>
        <authorList>
            <consortium name="DOE Joint Genome Institute"/>
            <person name="Miettinen O."/>
            <person name="Riley R."/>
            <person name="Acob R."/>
            <person name="Barry K."/>
            <person name="Cullen D."/>
            <person name="De Vries R."/>
            <person name="Hainaut M."/>
            <person name="Hatakka A."/>
            <person name="Henrissat B."/>
            <person name="Hilden K."/>
            <person name="Kuo R."/>
            <person name="Labutti K."/>
            <person name="Lipzen A."/>
            <person name="Makela M.R."/>
            <person name="Sandor L."/>
            <person name="Spatafora J.W."/>
            <person name="Grigoriev I.V."/>
            <person name="Hibbett D.S."/>
        </authorList>
    </citation>
    <scope>NUCLEOTIDE SEQUENCE [LARGE SCALE GENOMIC DNA]</scope>
    <source>
        <strain evidence="8 9">3A-2</strain>
    </source>
</reference>
<evidence type="ECO:0000256" key="5">
    <source>
        <dbReference type="SAM" id="MobiDB-lite"/>
    </source>
</evidence>
<proteinExistence type="predicted"/>
<evidence type="ECO:0000256" key="2">
    <source>
        <dbReference type="ARBA" id="ARBA00022723"/>
    </source>
</evidence>
<keyword evidence="4" id="KW-0175">Coiled coil</keyword>
<dbReference type="GO" id="GO:0005634">
    <property type="term" value="C:nucleus"/>
    <property type="evidence" value="ECO:0007669"/>
    <property type="project" value="UniProtKB-SubCell"/>
</dbReference>
<dbReference type="OrthoDB" id="424974at2759"/>
<evidence type="ECO:0000256" key="1">
    <source>
        <dbReference type="ARBA" id="ARBA00004123"/>
    </source>
</evidence>
<dbReference type="PROSITE" id="PS51379">
    <property type="entry name" value="4FE4S_FER_2"/>
    <property type="match status" value="1"/>
</dbReference>
<dbReference type="SUPFAM" id="SSF57701">
    <property type="entry name" value="Zn2/Cys6 DNA-binding domain"/>
    <property type="match status" value="1"/>
</dbReference>
<evidence type="ECO:0000259" key="7">
    <source>
        <dbReference type="PROSITE" id="PS51379"/>
    </source>
</evidence>
<dbReference type="InterPro" id="IPR050613">
    <property type="entry name" value="Sec_Metabolite_Reg"/>
</dbReference>
<dbReference type="GO" id="GO:0008270">
    <property type="term" value="F:zinc ion binding"/>
    <property type="evidence" value="ECO:0007669"/>
    <property type="project" value="InterPro"/>
</dbReference>
<dbReference type="PANTHER" id="PTHR31001">
    <property type="entry name" value="UNCHARACTERIZED TRANSCRIPTIONAL REGULATORY PROTEIN"/>
    <property type="match status" value="1"/>
</dbReference>
<evidence type="ECO:0000256" key="4">
    <source>
        <dbReference type="SAM" id="Coils"/>
    </source>
</evidence>
<dbReference type="Proteomes" id="UP000250043">
    <property type="component" value="Unassembled WGS sequence"/>
</dbReference>
<feature type="compositionally biased region" description="Low complexity" evidence="5">
    <location>
        <begin position="107"/>
        <end position="121"/>
    </location>
</feature>